<reference evidence="2" key="1">
    <citation type="journal article" date="2016" name="Mol. Biol. Evol.">
        <title>Comparative Genomics of Early-Diverging Mushroom-Forming Fungi Provides Insights into the Origins of Lignocellulose Decay Capabilities.</title>
        <authorList>
            <person name="Nagy L.G."/>
            <person name="Riley R."/>
            <person name="Tritt A."/>
            <person name="Adam C."/>
            <person name="Daum C."/>
            <person name="Floudas D."/>
            <person name="Sun H."/>
            <person name="Yadav J.S."/>
            <person name="Pangilinan J."/>
            <person name="Larsson K.H."/>
            <person name="Matsuura K."/>
            <person name="Barry K."/>
            <person name="Labutti K."/>
            <person name="Kuo R."/>
            <person name="Ohm R.A."/>
            <person name="Bhattacharya S.S."/>
            <person name="Shirouzu T."/>
            <person name="Yoshinaga Y."/>
            <person name="Martin F.M."/>
            <person name="Grigoriev I.V."/>
            <person name="Hibbett D.S."/>
        </authorList>
    </citation>
    <scope>NUCLEOTIDE SEQUENCE [LARGE SCALE GENOMIC DNA]</scope>
    <source>
        <strain evidence="2">CBS 109695</strain>
    </source>
</reference>
<feature type="region of interest" description="Disordered" evidence="1">
    <location>
        <begin position="1"/>
        <end position="114"/>
    </location>
</feature>
<protein>
    <submittedName>
        <fullName evidence="2">Uncharacterized protein</fullName>
    </submittedName>
</protein>
<dbReference type="OrthoDB" id="191192at2759"/>
<evidence type="ECO:0000313" key="2">
    <source>
        <dbReference type="EMBL" id="KZP20777.1"/>
    </source>
</evidence>
<evidence type="ECO:0000256" key="1">
    <source>
        <dbReference type="SAM" id="MobiDB-lite"/>
    </source>
</evidence>
<feature type="compositionally biased region" description="Low complexity" evidence="1">
    <location>
        <begin position="40"/>
        <end position="53"/>
    </location>
</feature>
<accession>A0A166JEL4</accession>
<feature type="compositionally biased region" description="Low complexity" evidence="1">
    <location>
        <begin position="96"/>
        <end position="114"/>
    </location>
</feature>
<name>A0A166JEL4_9AGAM</name>
<organism evidence="2">
    <name type="scientific">Athelia psychrophila</name>
    <dbReference type="NCBI Taxonomy" id="1759441"/>
    <lineage>
        <taxon>Eukaryota</taxon>
        <taxon>Fungi</taxon>
        <taxon>Dikarya</taxon>
        <taxon>Basidiomycota</taxon>
        <taxon>Agaricomycotina</taxon>
        <taxon>Agaricomycetes</taxon>
        <taxon>Agaricomycetidae</taxon>
        <taxon>Atheliales</taxon>
        <taxon>Atheliaceae</taxon>
        <taxon>Athelia</taxon>
    </lineage>
</organism>
<dbReference type="AlphaFoldDB" id="A0A166JEL4"/>
<dbReference type="EMBL" id="KV417552">
    <property type="protein sequence ID" value="KZP20777.1"/>
    <property type="molecule type" value="Genomic_DNA"/>
</dbReference>
<gene>
    <name evidence="2" type="ORF">FIBSPDRAFT_861215</name>
</gene>
<sequence length="114" mass="12001">MSSNHLSAFDPFATHPFTNNSGLVSRPAKPAQYQAHPSRAPHSAPTPAQAAPQPRRPPHAKPTGPLPTQPIFVPFRQDNSSPDLDAILKKRGRGHGASYDSASSSGSSSGSRTP</sequence>
<proteinExistence type="predicted"/>
<dbReference type="STRING" id="436010.A0A166JEL4"/>